<reference evidence="6 7" key="1">
    <citation type="submission" date="2019-07" db="EMBL/GenBank/DDBJ databases">
        <title>Genomes of Cafeteria roenbergensis.</title>
        <authorList>
            <person name="Fischer M.G."/>
            <person name="Hackl T."/>
            <person name="Roman M."/>
        </authorList>
    </citation>
    <scope>NUCLEOTIDE SEQUENCE [LARGE SCALE GENOMIC DNA]</scope>
    <source>
        <strain evidence="3 6">BVI</strain>
        <strain evidence="5 8">Cflag</strain>
        <strain evidence="4 7">RCC970-E3</strain>
    </source>
</reference>
<evidence type="ECO:0000313" key="5">
    <source>
        <dbReference type="EMBL" id="KAA0166831.1"/>
    </source>
</evidence>
<evidence type="ECO:0000313" key="4">
    <source>
        <dbReference type="EMBL" id="KAA0161241.1"/>
    </source>
</evidence>
<keyword evidence="2" id="KW-1133">Transmembrane helix</keyword>
<feature type="transmembrane region" description="Helical" evidence="2">
    <location>
        <begin position="372"/>
        <end position="389"/>
    </location>
</feature>
<dbReference type="EMBL" id="VLTN01000013">
    <property type="protein sequence ID" value="KAA0154092.1"/>
    <property type="molecule type" value="Genomic_DNA"/>
</dbReference>
<feature type="region of interest" description="Disordered" evidence="1">
    <location>
        <begin position="596"/>
        <end position="667"/>
    </location>
</feature>
<organism evidence="3 6">
    <name type="scientific">Cafeteria roenbergensis</name>
    <name type="common">Marine flagellate</name>
    <dbReference type="NCBI Taxonomy" id="33653"/>
    <lineage>
        <taxon>Eukaryota</taxon>
        <taxon>Sar</taxon>
        <taxon>Stramenopiles</taxon>
        <taxon>Bigyra</taxon>
        <taxon>Opalozoa</taxon>
        <taxon>Bicosoecida</taxon>
        <taxon>Cafeteriaceae</taxon>
        <taxon>Cafeteria</taxon>
    </lineage>
</organism>
<feature type="transmembrane region" description="Helical" evidence="2">
    <location>
        <begin position="771"/>
        <end position="791"/>
    </location>
</feature>
<name>A0A5A8CLZ8_CAFRO</name>
<evidence type="ECO:0000313" key="7">
    <source>
        <dbReference type="Proteomes" id="UP000324907"/>
    </source>
</evidence>
<evidence type="ECO:0000313" key="8">
    <source>
        <dbReference type="Proteomes" id="UP000325113"/>
    </source>
</evidence>
<evidence type="ECO:0008006" key="9">
    <source>
        <dbReference type="Google" id="ProtNLM"/>
    </source>
</evidence>
<feature type="transmembrane region" description="Helical" evidence="2">
    <location>
        <begin position="239"/>
        <end position="259"/>
    </location>
</feature>
<dbReference type="Proteomes" id="UP000325113">
    <property type="component" value="Unassembled WGS sequence"/>
</dbReference>
<evidence type="ECO:0000313" key="6">
    <source>
        <dbReference type="Proteomes" id="UP000323011"/>
    </source>
</evidence>
<evidence type="ECO:0000256" key="1">
    <source>
        <dbReference type="SAM" id="MobiDB-lite"/>
    </source>
</evidence>
<dbReference type="EMBL" id="VLTL01000097">
    <property type="protein sequence ID" value="KAA0161241.1"/>
    <property type="molecule type" value="Genomic_DNA"/>
</dbReference>
<feature type="compositionally biased region" description="Low complexity" evidence="1">
    <location>
        <begin position="11"/>
        <end position="36"/>
    </location>
</feature>
<dbReference type="EMBL" id="VLTM01000007">
    <property type="protein sequence ID" value="KAA0166831.1"/>
    <property type="molecule type" value="Genomic_DNA"/>
</dbReference>
<dbReference type="Proteomes" id="UP000323011">
    <property type="component" value="Unassembled WGS sequence"/>
</dbReference>
<feature type="transmembrane region" description="Helical" evidence="2">
    <location>
        <begin position="496"/>
        <end position="518"/>
    </location>
</feature>
<dbReference type="AlphaFoldDB" id="A0A5A8CLZ8"/>
<evidence type="ECO:0000313" key="3">
    <source>
        <dbReference type="EMBL" id="KAA0154092.1"/>
    </source>
</evidence>
<keyword evidence="2" id="KW-0812">Transmembrane</keyword>
<gene>
    <name evidence="4" type="ORF">FNF28_05120</name>
    <name evidence="3" type="ORF">FNF29_02715</name>
    <name evidence="5" type="ORF">FNF31_01206</name>
</gene>
<proteinExistence type="predicted"/>
<feature type="region of interest" description="Disordered" evidence="1">
    <location>
        <begin position="686"/>
        <end position="712"/>
    </location>
</feature>
<feature type="transmembrane region" description="Helical" evidence="2">
    <location>
        <begin position="205"/>
        <end position="227"/>
    </location>
</feature>
<feature type="region of interest" description="Disordered" evidence="1">
    <location>
        <begin position="1"/>
        <end position="39"/>
    </location>
</feature>
<keyword evidence="2" id="KW-0472">Membrane</keyword>
<feature type="compositionally biased region" description="Low complexity" evidence="1">
    <location>
        <begin position="647"/>
        <end position="664"/>
    </location>
</feature>
<feature type="region of interest" description="Disordered" evidence="1">
    <location>
        <begin position="76"/>
        <end position="109"/>
    </location>
</feature>
<evidence type="ECO:0000256" key="2">
    <source>
        <dbReference type="SAM" id="Phobius"/>
    </source>
</evidence>
<feature type="transmembrane region" description="Helical" evidence="2">
    <location>
        <begin position="530"/>
        <end position="548"/>
    </location>
</feature>
<feature type="transmembrane region" description="Helical" evidence="2">
    <location>
        <begin position="409"/>
        <end position="429"/>
    </location>
</feature>
<protein>
    <recommendedName>
        <fullName evidence="9">Transmembrane protein</fullName>
    </recommendedName>
</protein>
<keyword evidence="6" id="KW-1185">Reference proteome</keyword>
<dbReference type="Proteomes" id="UP000324907">
    <property type="component" value="Unassembled WGS sequence"/>
</dbReference>
<sequence length="792" mass="85247">MAAASTRRILGGESAGAVSSEAADHTPSGSSSVPSSDLGANDVIFSYDSLWNDESISAWDNEQELRFADVEAAGGEVTVDSPRRRRGKKAEASPPPTPLASPAEAGPSNWVEDSRLATARLVRYVARDDPDTAGYVSRLMSLHVEPDSLKGSAIGINFKALIEQLFLQLFFPLNLPLVWCLYPAAVPRNLTFALFGPGVGIAAKVVCVLFGLGGLGAWTLAAIYVAIPSWVPSMYPTEVWIMLGAFALQKFVIATKYATMPCNAYEVFMRQDIPARVRDSEQLIRGWLRPSSVVLARELLESSSRIGVDLQSTKFHFRPSAKEAVARLFHSVDRLIPARMRVEFDADTEIPILHVLYSILARDIVRRKPAKVNALAFLLALAQASLFLGYRHLQGVPAFGVGGVDTGMIIASCILNIFWLVPLFTFLLITNTDFHMRCKTLGLLSSVISRKRNRADGRFFEPLIDLRVCPGNVSAFVLARRMLINVGLRYQIRLQIFTSAVALVALAFGAAALIMTVTRTAGTDFGVFEVYTAFILLVTSVILAIMVTSGATANRRANEHVALLTARQLEVRQHLVAFRSLKGSMARTSRGVVVRKPGAGAGRRARGGSPSKSLRLSEGGPSDSKSLFTPRSHAVGLRGGTRRHTTRASSSASASVAPSRPNAPIESSGEMHLNATELMQLATDSPTPIECDARPSLGGDGHVATGGPQAESPRAADCAAEQALMVMCEIERHIAHFDAVDCLLDPAKEAIKADADLHPIRLLGLPATLTLLRSGGVLLLTCLSLAARLLLT</sequence>
<accession>A0A5A8CLZ8</accession>
<comment type="caution">
    <text evidence="3">The sequence shown here is derived from an EMBL/GenBank/DDBJ whole genome shotgun (WGS) entry which is preliminary data.</text>
</comment>